<organism evidence="9 10">
    <name type="scientific">Basidiobolus meristosporus CBS 931.73</name>
    <dbReference type="NCBI Taxonomy" id="1314790"/>
    <lineage>
        <taxon>Eukaryota</taxon>
        <taxon>Fungi</taxon>
        <taxon>Fungi incertae sedis</taxon>
        <taxon>Zoopagomycota</taxon>
        <taxon>Entomophthoromycotina</taxon>
        <taxon>Basidiobolomycetes</taxon>
        <taxon>Basidiobolales</taxon>
        <taxon>Basidiobolaceae</taxon>
        <taxon>Basidiobolus</taxon>
    </lineage>
</organism>
<dbReference type="EMBL" id="MCFE01000166">
    <property type="protein sequence ID" value="ORX95841.1"/>
    <property type="molecule type" value="Genomic_DNA"/>
</dbReference>
<feature type="coiled-coil region" evidence="6">
    <location>
        <begin position="169"/>
        <end position="203"/>
    </location>
</feature>
<evidence type="ECO:0000256" key="7">
    <source>
        <dbReference type="SAM" id="MobiDB-lite"/>
    </source>
</evidence>
<keyword evidence="4" id="KW-0804">Transcription</keyword>
<keyword evidence="2" id="KW-0805">Transcription regulation</keyword>
<gene>
    <name evidence="9" type="ORF">K493DRAFT_22390</name>
</gene>
<reference evidence="9 10" key="1">
    <citation type="submission" date="2016-07" db="EMBL/GenBank/DDBJ databases">
        <title>Pervasive Adenine N6-methylation of Active Genes in Fungi.</title>
        <authorList>
            <consortium name="DOE Joint Genome Institute"/>
            <person name="Mondo S.J."/>
            <person name="Dannebaum R.O."/>
            <person name="Kuo R.C."/>
            <person name="Labutti K."/>
            <person name="Haridas S."/>
            <person name="Kuo A."/>
            <person name="Salamov A."/>
            <person name="Ahrendt S.R."/>
            <person name="Lipzen A."/>
            <person name="Sullivan W."/>
            <person name="Andreopoulos W.B."/>
            <person name="Clum A."/>
            <person name="Lindquist E."/>
            <person name="Daum C."/>
            <person name="Ramamoorthy G.K."/>
            <person name="Gryganskyi A."/>
            <person name="Culley D."/>
            <person name="Magnuson J.K."/>
            <person name="James T.Y."/>
            <person name="O'Malley M.A."/>
            <person name="Stajich J.E."/>
            <person name="Spatafora J.W."/>
            <person name="Visel A."/>
            <person name="Grigoriev I.V."/>
        </authorList>
    </citation>
    <scope>NUCLEOTIDE SEQUENCE [LARGE SCALE GENOMIC DNA]</scope>
    <source>
        <strain evidence="9 10">CBS 931.73</strain>
    </source>
</reference>
<evidence type="ECO:0000256" key="4">
    <source>
        <dbReference type="ARBA" id="ARBA00023163"/>
    </source>
</evidence>
<keyword evidence="6" id="KW-0175">Coiled coil</keyword>
<dbReference type="GO" id="GO:0000977">
    <property type="term" value="F:RNA polymerase II transcription regulatory region sequence-specific DNA binding"/>
    <property type="evidence" value="ECO:0007669"/>
    <property type="project" value="TreeGrafter"/>
</dbReference>
<feature type="compositionally biased region" description="Basic and acidic residues" evidence="7">
    <location>
        <begin position="134"/>
        <end position="151"/>
    </location>
</feature>
<dbReference type="GO" id="GO:0001228">
    <property type="term" value="F:DNA-binding transcription activator activity, RNA polymerase II-specific"/>
    <property type="evidence" value="ECO:0007669"/>
    <property type="project" value="TreeGrafter"/>
</dbReference>
<evidence type="ECO:0000256" key="6">
    <source>
        <dbReference type="SAM" id="Coils"/>
    </source>
</evidence>
<evidence type="ECO:0000313" key="10">
    <source>
        <dbReference type="Proteomes" id="UP000193498"/>
    </source>
</evidence>
<evidence type="ECO:0000256" key="3">
    <source>
        <dbReference type="ARBA" id="ARBA00023125"/>
    </source>
</evidence>
<dbReference type="CDD" id="cd14705">
    <property type="entry name" value="bZIP_Zip1"/>
    <property type="match status" value="1"/>
</dbReference>
<dbReference type="PROSITE" id="PS50217">
    <property type="entry name" value="BZIP"/>
    <property type="match status" value="1"/>
</dbReference>
<dbReference type="GO" id="GO:0005634">
    <property type="term" value="C:nucleus"/>
    <property type="evidence" value="ECO:0007669"/>
    <property type="project" value="UniProtKB-SubCell"/>
</dbReference>
<dbReference type="PANTHER" id="PTHR13044">
    <property type="entry name" value="ACTIVATING TRANSCRIPTION FACTOR ATF 4/5"/>
    <property type="match status" value="1"/>
</dbReference>
<dbReference type="SUPFAM" id="SSF57959">
    <property type="entry name" value="Leucine zipper domain"/>
    <property type="match status" value="1"/>
</dbReference>
<dbReference type="Gene3D" id="1.20.5.170">
    <property type="match status" value="1"/>
</dbReference>
<feature type="compositionally biased region" description="Polar residues" evidence="7">
    <location>
        <begin position="101"/>
        <end position="121"/>
    </location>
</feature>
<keyword evidence="5" id="KW-0539">Nucleus</keyword>
<dbReference type="Pfam" id="PF07716">
    <property type="entry name" value="bZIP_2"/>
    <property type="match status" value="1"/>
</dbReference>
<keyword evidence="3" id="KW-0238">DNA-binding</keyword>
<accession>A0A1Y1YCT1</accession>
<evidence type="ECO:0000313" key="9">
    <source>
        <dbReference type="EMBL" id="ORX95841.1"/>
    </source>
</evidence>
<protein>
    <recommendedName>
        <fullName evidence="8">BZIP domain-containing protein</fullName>
    </recommendedName>
</protein>
<dbReference type="InterPro" id="IPR046347">
    <property type="entry name" value="bZIP_sf"/>
</dbReference>
<dbReference type="Proteomes" id="UP000193498">
    <property type="component" value="Unassembled WGS sequence"/>
</dbReference>
<feature type="domain" description="BZIP" evidence="8">
    <location>
        <begin position="148"/>
        <end position="207"/>
    </location>
</feature>
<dbReference type="AlphaFoldDB" id="A0A1Y1YCT1"/>
<name>A0A1Y1YCT1_9FUNG</name>
<dbReference type="SMART" id="SM00338">
    <property type="entry name" value="BRLZ"/>
    <property type="match status" value="1"/>
</dbReference>
<dbReference type="OrthoDB" id="1939598at2759"/>
<keyword evidence="10" id="KW-1185">Reference proteome</keyword>
<sequence length="222" mass="24846">MSGFNPFDFIAPYDFNLSENTTEAGSKLVKDELNLWSTAQFTYDSQAAPENQMISSSFDPFILNMHTPPVNTPGISPELNFFTENTQFPGLISPHPAFPVNATSPPTQANSQYSFQNSTSPIEPETKPASNKRKQSDAKKPADISAEEDKRRRNTAASARFRIKKKLREQVLESTAQEMTAKAESLENKVKELEKEVEWLRSLLLEKNPSLLKSSDVSNVTE</sequence>
<comment type="caution">
    <text evidence="9">The sequence shown here is derived from an EMBL/GenBank/DDBJ whole genome shotgun (WGS) entry which is preliminary data.</text>
</comment>
<proteinExistence type="predicted"/>
<evidence type="ECO:0000256" key="2">
    <source>
        <dbReference type="ARBA" id="ARBA00023015"/>
    </source>
</evidence>
<dbReference type="InterPro" id="IPR004827">
    <property type="entry name" value="bZIP"/>
</dbReference>
<evidence type="ECO:0000259" key="8">
    <source>
        <dbReference type="PROSITE" id="PS50217"/>
    </source>
</evidence>
<evidence type="ECO:0000256" key="5">
    <source>
        <dbReference type="ARBA" id="ARBA00023242"/>
    </source>
</evidence>
<dbReference type="PROSITE" id="PS00036">
    <property type="entry name" value="BZIP_BASIC"/>
    <property type="match status" value="1"/>
</dbReference>
<comment type="subcellular location">
    <subcellularLocation>
        <location evidence="1">Nucleus</location>
    </subcellularLocation>
</comment>
<evidence type="ECO:0000256" key="1">
    <source>
        <dbReference type="ARBA" id="ARBA00004123"/>
    </source>
</evidence>
<dbReference type="STRING" id="1314790.A0A1Y1YCT1"/>
<feature type="region of interest" description="Disordered" evidence="7">
    <location>
        <begin position="92"/>
        <end position="161"/>
    </location>
</feature>
<dbReference type="PANTHER" id="PTHR13044:SF14">
    <property type="entry name" value="CRYPTOCEPHAL, ISOFORM A"/>
    <property type="match status" value="1"/>
</dbReference>
<dbReference type="InParanoid" id="A0A1Y1YCT1"/>